<name>A0ABY7BIC0_9FIRM</name>
<evidence type="ECO:0000313" key="1">
    <source>
        <dbReference type="EMBL" id="WAM30781.1"/>
    </source>
</evidence>
<dbReference type="RefSeq" id="WP_235374556.1">
    <property type="nucleotide sequence ID" value="NZ_CP113864.1"/>
</dbReference>
<reference evidence="1" key="1">
    <citation type="submission" date="2022-12" db="EMBL/GenBank/DDBJ databases">
        <authorList>
            <person name="Bing R.G."/>
            <person name="Willard D.J."/>
            <person name="Manesh M.J.H."/>
            <person name="Laemthong T."/>
            <person name="Crosby J.R."/>
            <person name="Kelly R.M."/>
        </authorList>
    </citation>
    <scope>NUCLEOTIDE SEQUENCE</scope>
    <source>
        <strain evidence="1">DSM 8991</strain>
    </source>
</reference>
<keyword evidence="2" id="KW-1185">Reference proteome</keyword>
<sequence>MGLPFKLYPSAPISGDKLMVIYNKGILLDGLNKDIYLRFGFGKVDLVEIVYECKMIKKNSEYIMVIPTLINGF</sequence>
<proteinExistence type="predicted"/>
<evidence type="ECO:0000313" key="2">
    <source>
        <dbReference type="Proteomes" id="UP001164745"/>
    </source>
</evidence>
<organism evidence="1 2">
    <name type="scientific">Caldicellulosiruptor naganoensis</name>
    <dbReference type="NCBI Taxonomy" id="29324"/>
    <lineage>
        <taxon>Bacteria</taxon>
        <taxon>Bacillati</taxon>
        <taxon>Bacillota</taxon>
        <taxon>Bacillota incertae sedis</taxon>
        <taxon>Caldicellulosiruptorales</taxon>
        <taxon>Caldicellulosiruptoraceae</taxon>
        <taxon>Caldicellulosiruptor</taxon>
    </lineage>
</organism>
<dbReference type="Proteomes" id="UP001164745">
    <property type="component" value="Chromosome"/>
</dbReference>
<protein>
    <submittedName>
        <fullName evidence="1">Uncharacterized protein</fullName>
    </submittedName>
</protein>
<accession>A0ABY7BIC0</accession>
<gene>
    <name evidence="1" type="ORF">OTJ99_001563</name>
</gene>
<dbReference type="EMBL" id="CP113864">
    <property type="protein sequence ID" value="WAM30781.1"/>
    <property type="molecule type" value="Genomic_DNA"/>
</dbReference>